<evidence type="ECO:0000313" key="2">
    <source>
        <dbReference type="Proteomes" id="UP000617340"/>
    </source>
</evidence>
<name>A0A834NJY6_VESGE</name>
<accession>A0A834NJY6</accession>
<gene>
    <name evidence="1" type="ORF">HZH68_004649</name>
</gene>
<reference evidence="1" key="1">
    <citation type="journal article" date="2020" name="G3 (Bethesda)">
        <title>High-Quality Assemblies for Three Invasive Social Wasps from the &lt;i&gt;Vespula&lt;/i&gt; Genus.</title>
        <authorList>
            <person name="Harrop T.W.R."/>
            <person name="Guhlin J."/>
            <person name="McLaughlin G.M."/>
            <person name="Permina E."/>
            <person name="Stockwell P."/>
            <person name="Gilligan J."/>
            <person name="Le Lec M.F."/>
            <person name="Gruber M.A.M."/>
            <person name="Quinn O."/>
            <person name="Lovegrove M."/>
            <person name="Duncan E.J."/>
            <person name="Remnant E.J."/>
            <person name="Van Eeckhoven J."/>
            <person name="Graham B."/>
            <person name="Knapp R.A."/>
            <person name="Langford K.W."/>
            <person name="Kronenberg Z."/>
            <person name="Press M.O."/>
            <person name="Eacker S.M."/>
            <person name="Wilson-Rankin E.E."/>
            <person name="Purcell J."/>
            <person name="Lester P.J."/>
            <person name="Dearden P.K."/>
        </authorList>
    </citation>
    <scope>NUCLEOTIDE SEQUENCE</scope>
    <source>
        <strain evidence="1">Linc-1</strain>
    </source>
</reference>
<sequence>MAMARRVLAKAAYVGPLGTLGEEEVLGKRILNFTKSDDESMTGSKKFVDEENRGIPCWSAVKFKSWAPAWWS</sequence>
<dbReference type="Proteomes" id="UP000617340">
    <property type="component" value="Unassembled WGS sequence"/>
</dbReference>
<dbReference type="EMBL" id="JACSDZ010000003">
    <property type="protein sequence ID" value="KAF7410268.1"/>
    <property type="molecule type" value="Genomic_DNA"/>
</dbReference>
<keyword evidence="2" id="KW-1185">Reference proteome</keyword>
<comment type="caution">
    <text evidence="1">The sequence shown here is derived from an EMBL/GenBank/DDBJ whole genome shotgun (WGS) entry which is preliminary data.</text>
</comment>
<dbReference type="AlphaFoldDB" id="A0A834NJY6"/>
<evidence type="ECO:0000313" key="1">
    <source>
        <dbReference type="EMBL" id="KAF7410268.1"/>
    </source>
</evidence>
<organism evidence="1 2">
    <name type="scientific">Vespula germanica</name>
    <name type="common">German yellow jacket</name>
    <name type="synonym">Paravespula germanica</name>
    <dbReference type="NCBI Taxonomy" id="30212"/>
    <lineage>
        <taxon>Eukaryota</taxon>
        <taxon>Metazoa</taxon>
        <taxon>Ecdysozoa</taxon>
        <taxon>Arthropoda</taxon>
        <taxon>Hexapoda</taxon>
        <taxon>Insecta</taxon>
        <taxon>Pterygota</taxon>
        <taxon>Neoptera</taxon>
        <taxon>Endopterygota</taxon>
        <taxon>Hymenoptera</taxon>
        <taxon>Apocrita</taxon>
        <taxon>Aculeata</taxon>
        <taxon>Vespoidea</taxon>
        <taxon>Vespidae</taxon>
        <taxon>Vespinae</taxon>
        <taxon>Vespula</taxon>
    </lineage>
</organism>
<proteinExistence type="predicted"/>
<protein>
    <submittedName>
        <fullName evidence="1">Uncharacterized protein</fullName>
    </submittedName>
</protein>